<reference evidence="1" key="1">
    <citation type="submission" date="2019-11" db="EMBL/GenBank/DDBJ databases">
        <authorList>
            <person name="Feng L."/>
        </authorList>
    </citation>
    <scope>NUCLEOTIDE SEQUENCE</scope>
    <source>
        <strain evidence="1">CramosumLFYP8</strain>
    </source>
</reference>
<proteinExistence type="predicted"/>
<dbReference type="RefSeq" id="WP_118248822.1">
    <property type="nucleotide sequence ID" value="NZ_CACRTL010000019.1"/>
</dbReference>
<dbReference type="AlphaFoldDB" id="A0A6N3A8M5"/>
<evidence type="ECO:0000313" key="1">
    <source>
        <dbReference type="EMBL" id="VYT88434.1"/>
    </source>
</evidence>
<accession>A0A6N3A8M5</accession>
<sequence>MYKIKRDKKFKEQLEVENDNGEKLTLDVEITLDKQLNEFTKNWRNLEVMNINVQQGKLDYMQMGNAVISIMGVVFGENDAKKLIDFYNCNYIELIQDILPFIAGVIKPQFDKVIKEHTKRNKQALKELTK</sequence>
<protein>
    <submittedName>
        <fullName evidence="1">Uncharacterized protein</fullName>
    </submittedName>
</protein>
<name>A0A6N3A8M5_9FIRM</name>
<gene>
    <name evidence="1" type="ORF">CRLFYP8_02422</name>
</gene>
<organism evidence="1">
    <name type="scientific">Thomasclavelia ramosa</name>
    <dbReference type="NCBI Taxonomy" id="1547"/>
    <lineage>
        <taxon>Bacteria</taxon>
        <taxon>Bacillati</taxon>
        <taxon>Bacillota</taxon>
        <taxon>Erysipelotrichia</taxon>
        <taxon>Erysipelotrichales</taxon>
        <taxon>Coprobacillaceae</taxon>
        <taxon>Thomasclavelia</taxon>
    </lineage>
</organism>
<dbReference type="EMBL" id="CACRTL010000019">
    <property type="protein sequence ID" value="VYT88434.1"/>
    <property type="molecule type" value="Genomic_DNA"/>
</dbReference>